<feature type="domain" description="C2" evidence="9">
    <location>
        <begin position="1443"/>
        <end position="1563"/>
    </location>
</feature>
<dbReference type="CDD" id="cd00030">
    <property type="entry name" value="C2"/>
    <property type="match status" value="2"/>
</dbReference>
<dbReference type="Proteomes" id="UP000001568">
    <property type="component" value="Chromosome 1"/>
</dbReference>
<keyword evidence="6" id="KW-0175">Coiled coil</keyword>
<dbReference type="SMART" id="SM00239">
    <property type="entry name" value="C2"/>
    <property type="match status" value="5"/>
</dbReference>
<keyword evidence="4 8" id="KW-1133">Transmembrane helix</keyword>
<evidence type="ECO:0000256" key="6">
    <source>
        <dbReference type="SAM" id="Coils"/>
    </source>
</evidence>
<evidence type="ECO:0000256" key="7">
    <source>
        <dbReference type="SAM" id="MobiDB-lite"/>
    </source>
</evidence>
<dbReference type="GO" id="GO:0016020">
    <property type="term" value="C:membrane"/>
    <property type="evidence" value="ECO:0007669"/>
    <property type="project" value="UniProtKB-SubCell"/>
</dbReference>
<evidence type="ECO:0000256" key="2">
    <source>
        <dbReference type="ARBA" id="ARBA00022692"/>
    </source>
</evidence>
<dbReference type="PANTHER" id="PTHR12546:SF33">
    <property type="entry name" value="SPERM VESICLE FUSION PROTEIN FER-1"/>
    <property type="match status" value="1"/>
</dbReference>
<accession>A4RS23</accession>
<dbReference type="eggNOG" id="KOG1326">
    <property type="taxonomic scope" value="Eukaryota"/>
</dbReference>
<dbReference type="Pfam" id="PF00168">
    <property type="entry name" value="C2"/>
    <property type="match status" value="5"/>
</dbReference>
<dbReference type="RefSeq" id="XP_001416005.1">
    <property type="nucleotide sequence ID" value="XM_001415968.1"/>
</dbReference>
<feature type="coiled-coil region" evidence="6">
    <location>
        <begin position="215"/>
        <end position="242"/>
    </location>
</feature>
<dbReference type="HOGENOM" id="CLU_235988_0_0_1"/>
<keyword evidence="5 8" id="KW-0472">Membrane</keyword>
<dbReference type="InterPro" id="IPR037721">
    <property type="entry name" value="Ferlin"/>
</dbReference>
<feature type="domain" description="C2" evidence="9">
    <location>
        <begin position="13"/>
        <end position="158"/>
    </location>
</feature>
<name>A4RS23_OSTLU</name>
<dbReference type="Gramene" id="ABO94297">
    <property type="protein sequence ID" value="ABO94297"/>
    <property type="gene ID" value="OSTLU_23970"/>
</dbReference>
<keyword evidence="11" id="KW-1185">Reference proteome</keyword>
<feature type="compositionally biased region" description="Low complexity" evidence="7">
    <location>
        <begin position="1183"/>
        <end position="1201"/>
    </location>
</feature>
<feature type="transmembrane region" description="Helical" evidence="8">
    <location>
        <begin position="1835"/>
        <end position="1856"/>
    </location>
</feature>
<dbReference type="InterPro" id="IPR035892">
    <property type="entry name" value="C2_domain_sf"/>
</dbReference>
<dbReference type="Gene3D" id="2.60.40.150">
    <property type="entry name" value="C2 domain"/>
    <property type="match status" value="5"/>
</dbReference>
<feature type="domain" description="C2" evidence="9">
    <location>
        <begin position="1597"/>
        <end position="1726"/>
    </location>
</feature>
<dbReference type="STRING" id="436017.A4RS23"/>
<proteinExistence type="predicted"/>
<dbReference type="OrthoDB" id="496406at2759"/>
<dbReference type="CDD" id="cd04037">
    <property type="entry name" value="C2E_Ferlin"/>
    <property type="match status" value="1"/>
</dbReference>
<evidence type="ECO:0000259" key="9">
    <source>
        <dbReference type="PROSITE" id="PS50004"/>
    </source>
</evidence>
<keyword evidence="2 8" id="KW-0812">Transmembrane</keyword>
<dbReference type="SUPFAM" id="SSF49562">
    <property type="entry name" value="C2 domain (Calcium/lipid-binding domain, CaLB)"/>
    <property type="match status" value="5"/>
</dbReference>
<feature type="compositionally biased region" description="Basic and acidic residues" evidence="7">
    <location>
        <begin position="1249"/>
        <end position="1273"/>
    </location>
</feature>
<dbReference type="OMA" id="MFVEIHE"/>
<feature type="compositionally biased region" description="Acidic residues" evidence="7">
    <location>
        <begin position="1293"/>
        <end position="1311"/>
    </location>
</feature>
<dbReference type="PANTHER" id="PTHR12546">
    <property type="entry name" value="FER-1-LIKE"/>
    <property type="match status" value="1"/>
</dbReference>
<dbReference type="PROSITE" id="PS50004">
    <property type="entry name" value="C2"/>
    <property type="match status" value="5"/>
</dbReference>
<evidence type="ECO:0000313" key="11">
    <source>
        <dbReference type="Proteomes" id="UP000001568"/>
    </source>
</evidence>
<feature type="domain" description="C2" evidence="9">
    <location>
        <begin position="227"/>
        <end position="358"/>
    </location>
</feature>
<reference evidence="10 11" key="1">
    <citation type="journal article" date="2007" name="Proc. Natl. Acad. Sci. U.S.A.">
        <title>The tiny eukaryote Ostreococcus provides genomic insights into the paradox of plankton speciation.</title>
        <authorList>
            <person name="Palenik B."/>
            <person name="Grimwood J."/>
            <person name="Aerts A."/>
            <person name="Rouze P."/>
            <person name="Salamov A."/>
            <person name="Putnam N."/>
            <person name="Dupont C."/>
            <person name="Jorgensen R."/>
            <person name="Derelle E."/>
            <person name="Rombauts S."/>
            <person name="Zhou K."/>
            <person name="Otillar R."/>
            <person name="Merchant S.S."/>
            <person name="Podell S."/>
            <person name="Gaasterland T."/>
            <person name="Napoli C."/>
            <person name="Gendler K."/>
            <person name="Manuell A."/>
            <person name="Tai V."/>
            <person name="Vallon O."/>
            <person name="Piganeau G."/>
            <person name="Jancek S."/>
            <person name="Heijde M."/>
            <person name="Jabbari K."/>
            <person name="Bowler C."/>
            <person name="Lohr M."/>
            <person name="Robbens S."/>
            <person name="Werner G."/>
            <person name="Dubchak I."/>
            <person name="Pazour G.J."/>
            <person name="Ren Q."/>
            <person name="Paulsen I."/>
            <person name="Delwiche C."/>
            <person name="Schmutz J."/>
            <person name="Rokhsar D."/>
            <person name="Van de Peer Y."/>
            <person name="Moreau H."/>
            <person name="Grigoriev I.V."/>
        </authorList>
    </citation>
    <scope>NUCLEOTIDE SEQUENCE [LARGE SCALE GENOMIC DNA]</scope>
    <source>
        <strain evidence="10 11">CCE9901</strain>
    </source>
</reference>
<dbReference type="GO" id="GO:0007009">
    <property type="term" value="P:plasma membrane organization"/>
    <property type="evidence" value="ECO:0007669"/>
    <property type="project" value="TreeGrafter"/>
</dbReference>
<dbReference type="InterPro" id="IPR000008">
    <property type="entry name" value="C2_dom"/>
</dbReference>
<feature type="region of interest" description="Disordered" evidence="7">
    <location>
        <begin position="1165"/>
        <end position="1321"/>
    </location>
</feature>
<evidence type="ECO:0000313" key="10">
    <source>
        <dbReference type="EMBL" id="ABO94297.1"/>
    </source>
</evidence>
<dbReference type="KEGG" id="olu:OSTLU_23970"/>
<evidence type="ECO:0000256" key="4">
    <source>
        <dbReference type="ARBA" id="ARBA00022989"/>
    </source>
</evidence>
<feature type="compositionally biased region" description="Polar residues" evidence="7">
    <location>
        <begin position="1165"/>
        <end position="1182"/>
    </location>
</feature>
<evidence type="ECO:0000256" key="3">
    <source>
        <dbReference type="ARBA" id="ARBA00022737"/>
    </source>
</evidence>
<evidence type="ECO:0000256" key="5">
    <source>
        <dbReference type="ARBA" id="ARBA00023136"/>
    </source>
</evidence>
<dbReference type="InterPro" id="IPR037724">
    <property type="entry name" value="C2E_Ferlin"/>
</dbReference>
<sequence>MGWLWGDKASVVDGQELQAPARHTTPAGAYSVAVRLVEAKNLQAIQAFSLLQTLMSFRLKTQTVHADRLPNVVGKVKLQRAGFEPQKRRTVIEKETASPLWNQLFYFDRVEVAEDELEACNVVVNVCDKSRIGKDMVIGSVDINLAAVYLSKTHEIWNEWYTLTDFSGRRSGSQGELCLCVTVLRDGDSPPLHLDEKFSDGEEEMVEVGQFETAKARAKRVKRAEKKALEKLQHDEAEMTRKNVQAYILKACVYSGREFPRMDRFGAGGLDAYLKISCGSAKEAKTRVITSKNPDWNQEIVLRLLVPGGEQGIDAMPPLRMSVMDRDVMDADDHVASTAISLKDILDRPKAYEKPKWYCFYGGLRGMEVAFFSRMSKLAKRMNAGYVDGAAYRGRTLISFTLEPENRRNKHARAKKSIPPVLAKMGKEWRCFLHSQIMNVELFQTKATGKMLSVDVRMGLESTSSPSVILRGEGGSLSAECYANVQCNLAPLLVKIPTPFEGPLAGTGSPDVFVNVNILSGNGSRRVGYCRIPVTELVPVNETLRPRAPPTNAEFPYGWKVQGWFPLRADALSNHKWFHSRRAENVKPIGQVLLRLMIRGSSAGKHAAGEAYVDEDDVKSVASDAEAAMDDRRGDLERKAELRGERLAANLESEFVEPLPTRPFMLRMELYQARDLPAADAHGSSDPFAVLRVGRNIAETNVVNSTTSPSWFRELFVQVDLPLVVKDKKRLPDGTLVTDGDDSDEDSEDVLLDPSRMAEINAANDGNSSDASFDSRDYDVEMAETSTKPQKKKEKFVGKGGGGGVGQEFEGIAWWAAPSLNVMVFDRDEGLLMMDNDPLSVLSLPLIHPAAAEAERRGDDNFSVIASSILSFYSKFSLDSEFPDRYDDIANYEVGALSAEPEWYPMRQLNPKKGLSVSPIDAGGYILMFYELLPMPKEGIAAYAGVADSSFKALALMRLNSAVRPLEDHYGATAIAVELVVLGVRGLTPYRGTPVHRPCVEFELNGVTPLYFGSRAHLARTRQQMYPNGPNANFKGEILRLSGMMTRLNKVRLSLSIRVMDGRNSSTHIIATAEHALRVRDSEKVEEAEFVSKLKSVKIRKLTPDEIREKLMAEMSATVSESERTFGTNTTLYEDDSDTVTNEFSDADDDSELFGASVTFKNKSGSMKRSSTAINQSTSMLGSSKSKMSRLASSKSMQKGQKQGKKLTEPESAAGYHMIRSMDGKRKYIPLEDFSKERRKSKNQLMSIKEVERPDSSESDSDKTEISGTETEKSYASSESDSDDLGSSTSKDDNDDAESVEEESSDSDAEQQDAITFDDGTGKLPIWMEGRMILAGGLLEDELRPLQFMSIPVYHAKGFADNTSEKELAGVVKVAIRSVPLREDTSFVAENLLENKVNRKRALKEALNKKEKKRRLDRIHEEEMARWEPEEDFATMGKDEFLEVQRIAGGGDLASAPTEVTVRVYVIRGRDLRTSDPTGLCDPYLIVNQRGLKKRYGKREDRVERTLSPWFYKVFQFQTDVPGDSIVDINVYDWEKRGKDILLGTCSIDIEDRFFSPVWVQNLSETPPLEMRPLLLPDSDTPQGFLEMFVEIHEGHDAPPPAFPLQPPPVMEVELRCVTFGARKVMNKDVGGKNDLFFKLTLVGLDRTQTRFTEAQETDTHWFATDGRGSFNFRNIFRFELPIARGALRISAYDRDLFSANDAIGEVTIPLTGMCRQLMRAVDNSPDGELATEATVEFKSSFTDSLSTFNIFDGAAEGRWLKLYHPSKPNECQGEVEIMLSLMPVRKAEVRPVGAGRDAPNRDPELREPVRARLSLMDPLGSLSLILGPEMLRKILIVGCCLLFIGMFAGLSVFIINDFIGAYVTIAVNQQAKKFGLDTGGSPSAGPPPIGR</sequence>
<feature type="compositionally biased region" description="Basic and acidic residues" evidence="7">
    <location>
        <begin position="1220"/>
        <end position="1236"/>
    </location>
</feature>
<dbReference type="EMBL" id="CP000581">
    <property type="protein sequence ID" value="ABO94297.1"/>
    <property type="molecule type" value="Genomic_DNA"/>
</dbReference>
<protein>
    <recommendedName>
        <fullName evidence="9">C2 domain-containing protein</fullName>
    </recommendedName>
</protein>
<keyword evidence="3" id="KW-0677">Repeat</keyword>
<comment type="subcellular location">
    <subcellularLocation>
        <location evidence="1">Membrane</location>
        <topology evidence="1">Single-pass membrane protein</topology>
    </subcellularLocation>
</comment>
<evidence type="ECO:0000256" key="8">
    <source>
        <dbReference type="SAM" id="Phobius"/>
    </source>
</evidence>
<evidence type="ECO:0000256" key="1">
    <source>
        <dbReference type="ARBA" id="ARBA00004167"/>
    </source>
</evidence>
<feature type="domain" description="C2" evidence="9">
    <location>
        <begin position="643"/>
        <end position="773"/>
    </location>
</feature>
<organism evidence="10 11">
    <name type="scientific">Ostreococcus lucimarinus (strain CCE9901)</name>
    <dbReference type="NCBI Taxonomy" id="436017"/>
    <lineage>
        <taxon>Eukaryota</taxon>
        <taxon>Viridiplantae</taxon>
        <taxon>Chlorophyta</taxon>
        <taxon>Mamiellophyceae</taxon>
        <taxon>Mamiellales</taxon>
        <taxon>Bathycoccaceae</taxon>
        <taxon>Ostreococcus</taxon>
    </lineage>
</organism>
<dbReference type="GeneID" id="4999903"/>
<gene>
    <name evidence="10" type="ORF">OSTLU_23970</name>
</gene>